<accession>A0A940P6E8</accession>
<dbReference type="EMBL" id="JAEEGA010000003">
    <property type="protein sequence ID" value="MBP1040606.1"/>
    <property type="molecule type" value="Genomic_DNA"/>
</dbReference>
<proteinExistence type="predicted"/>
<dbReference type="Proteomes" id="UP000674938">
    <property type="component" value="Unassembled WGS sequence"/>
</dbReference>
<dbReference type="RefSeq" id="WP_209525754.1">
    <property type="nucleotide sequence ID" value="NZ_JAEEGA010000003.1"/>
</dbReference>
<keyword evidence="2" id="KW-1185">Reference proteome</keyword>
<comment type="caution">
    <text evidence="1">The sequence shown here is derived from an EMBL/GenBank/DDBJ whole genome shotgun (WGS) entry which is preliminary data.</text>
</comment>
<protein>
    <submittedName>
        <fullName evidence="1">DUF3892 domain-containing protein</fullName>
    </submittedName>
</protein>
<dbReference type="AlphaFoldDB" id="A0A940P6E8"/>
<dbReference type="InterPro" id="IPR024997">
    <property type="entry name" value="DUF3892"/>
</dbReference>
<dbReference type="Pfam" id="PF13031">
    <property type="entry name" value="DUF3892"/>
    <property type="match status" value="1"/>
</dbReference>
<name>A0A940P6E8_9ENTE</name>
<reference evidence="1" key="1">
    <citation type="submission" date="2020-12" db="EMBL/GenBank/DDBJ databases">
        <title>Vagococcus allomyrinae sp. nov. and Enterococcus lavae sp. nov., isolated from the larvae of Allomyrina dichotoma.</title>
        <authorList>
            <person name="Lee S.D."/>
        </authorList>
    </citation>
    <scope>NUCLEOTIDE SEQUENCE</scope>
    <source>
        <strain evidence="1">BWB3-3</strain>
    </source>
</reference>
<organism evidence="1 2">
    <name type="scientific">Vagococcus allomyrinae</name>
    <dbReference type="NCBI Taxonomy" id="2794353"/>
    <lineage>
        <taxon>Bacteria</taxon>
        <taxon>Bacillati</taxon>
        <taxon>Bacillota</taxon>
        <taxon>Bacilli</taxon>
        <taxon>Lactobacillales</taxon>
        <taxon>Enterococcaceae</taxon>
        <taxon>Vagococcus</taxon>
    </lineage>
</organism>
<evidence type="ECO:0000313" key="1">
    <source>
        <dbReference type="EMBL" id="MBP1040606.1"/>
    </source>
</evidence>
<sequence length="89" mass="10199">MIQQITHIRVNNSDKTSTESILEVKLASGETRPIKTVIQYLSMGKKYFYFASQAEATFIEAVYPIYKGAYIRSCDYDGVHDNLMTLPHF</sequence>
<gene>
    <name evidence="1" type="ORF">I6N95_06295</name>
</gene>
<evidence type="ECO:0000313" key="2">
    <source>
        <dbReference type="Proteomes" id="UP000674938"/>
    </source>
</evidence>